<organism evidence="2 3">
    <name type="scientific">Tetzosporium hominis</name>
    <dbReference type="NCBI Taxonomy" id="2020506"/>
    <lineage>
        <taxon>Bacteria</taxon>
        <taxon>Bacillati</taxon>
        <taxon>Bacillota</taxon>
        <taxon>Bacilli</taxon>
        <taxon>Bacillales</taxon>
        <taxon>Caryophanaceae</taxon>
        <taxon>Tetzosporium</taxon>
    </lineage>
</organism>
<keyword evidence="1" id="KW-0812">Transmembrane</keyword>
<evidence type="ECO:0000313" key="3">
    <source>
        <dbReference type="Proteomes" id="UP000217065"/>
    </source>
</evidence>
<dbReference type="EMBL" id="NOKQ01000373">
    <property type="protein sequence ID" value="OZS76699.1"/>
    <property type="molecule type" value="Genomic_DNA"/>
</dbReference>
<feature type="transmembrane region" description="Helical" evidence="1">
    <location>
        <begin position="52"/>
        <end position="69"/>
    </location>
</feature>
<dbReference type="Pfam" id="PF12650">
    <property type="entry name" value="DUF3784"/>
    <property type="match status" value="1"/>
</dbReference>
<keyword evidence="1" id="KW-0472">Membrane</keyword>
<protein>
    <recommendedName>
        <fullName evidence="4">DUF3784 domain-containing protein</fullName>
    </recommendedName>
</protein>
<evidence type="ECO:0000313" key="2">
    <source>
        <dbReference type="EMBL" id="OZS76699.1"/>
    </source>
</evidence>
<name>A0A264VZD3_9BACL</name>
<dbReference type="OrthoDB" id="2082701at2"/>
<feature type="transmembrane region" description="Helical" evidence="1">
    <location>
        <begin position="75"/>
        <end position="96"/>
    </location>
</feature>
<dbReference type="AlphaFoldDB" id="A0A264VZD3"/>
<reference evidence="2 3" key="1">
    <citation type="submission" date="2017-07" db="EMBL/GenBank/DDBJ databases">
        <title>Tetzosporium hominis gen.nov. sp.nov.</title>
        <authorList>
            <person name="Tetz G."/>
            <person name="Tetz V."/>
        </authorList>
    </citation>
    <scope>NUCLEOTIDE SEQUENCE [LARGE SCALE GENOMIC DNA]</scope>
    <source>
        <strain evidence="2 3">VT-49</strain>
    </source>
</reference>
<evidence type="ECO:0000256" key="1">
    <source>
        <dbReference type="SAM" id="Phobius"/>
    </source>
</evidence>
<keyword evidence="3" id="KW-1185">Reference proteome</keyword>
<dbReference type="RefSeq" id="WP_094944817.1">
    <property type="nucleotide sequence ID" value="NZ_NOKQ01000373.1"/>
</dbReference>
<comment type="caution">
    <text evidence="2">The sequence shown here is derived from an EMBL/GenBank/DDBJ whole genome shotgun (WGS) entry which is preliminary data.</text>
</comment>
<accession>A0A264VZD3</accession>
<keyword evidence="1" id="KW-1133">Transmembrane helix</keyword>
<feature type="transmembrane region" description="Helical" evidence="1">
    <location>
        <begin position="6"/>
        <end position="31"/>
    </location>
</feature>
<evidence type="ECO:0008006" key="4">
    <source>
        <dbReference type="Google" id="ProtNLM"/>
    </source>
</evidence>
<gene>
    <name evidence="2" type="ORF">CF394_15320</name>
</gene>
<sequence>MSPAIINLLLVIPFLVMAYFLSQGKGAFLIAGYNTMSKKEKAKYDELALCKFMSKVLYGISFSMVLLSLSEWLEMPILMWIGIAFMTGLIVFTLVYSNTGNRFRNS</sequence>
<proteinExistence type="predicted"/>
<dbReference type="Proteomes" id="UP000217065">
    <property type="component" value="Unassembled WGS sequence"/>
</dbReference>
<dbReference type="InterPro" id="IPR017259">
    <property type="entry name" value="UCP037672"/>
</dbReference>